<feature type="transmembrane region" description="Helical" evidence="1">
    <location>
        <begin position="20"/>
        <end position="38"/>
    </location>
</feature>
<dbReference type="NCBIfam" id="NF045849">
    <property type="entry name" value="ICE_MMCAP2_0565"/>
    <property type="match status" value="1"/>
</dbReference>
<proteinExistence type="predicted"/>
<comment type="caution">
    <text evidence="2">The sequence shown here is derived from an EMBL/GenBank/DDBJ whole genome shotgun (WGS) entry which is preliminary data.</text>
</comment>
<dbReference type="Proteomes" id="UP000176786">
    <property type="component" value="Unassembled WGS sequence"/>
</dbReference>
<dbReference type="AlphaFoldDB" id="A0A1F5P7D1"/>
<keyword evidence="1" id="KW-0472">Membrane</keyword>
<dbReference type="STRING" id="1817832.A3J48_00290"/>
<feature type="transmembrane region" description="Helical" evidence="1">
    <location>
        <begin position="69"/>
        <end position="88"/>
    </location>
</feature>
<feature type="transmembrane region" description="Helical" evidence="1">
    <location>
        <begin position="109"/>
        <end position="133"/>
    </location>
</feature>
<dbReference type="EMBL" id="MFES01000026">
    <property type="protein sequence ID" value="OGE85540.1"/>
    <property type="molecule type" value="Genomic_DNA"/>
</dbReference>
<keyword evidence="1" id="KW-1133">Transmembrane helix</keyword>
<protein>
    <submittedName>
        <fullName evidence="2">Uncharacterized protein</fullName>
    </submittedName>
</protein>
<keyword evidence="1" id="KW-0812">Transmembrane</keyword>
<sequence length="139" mass="14988">MTERKISFGMKINSRQITNVLAVIAIFALAIVPLTGFAQSDDIFGGFEPGDVPQLESETQTLSDLITKILRVLLSIVGLVAVVFLVWGGFKYMSSQGDEEKTGDAKKTIVNALIGVVIVILAYALVVIVYNVVSGREIV</sequence>
<name>A0A1F5P7D1_9BACT</name>
<reference evidence="2 3" key="1">
    <citation type="journal article" date="2016" name="Nat. Commun.">
        <title>Thousands of microbial genomes shed light on interconnected biogeochemical processes in an aquifer system.</title>
        <authorList>
            <person name="Anantharaman K."/>
            <person name="Brown C.T."/>
            <person name="Hug L.A."/>
            <person name="Sharon I."/>
            <person name="Castelle C.J."/>
            <person name="Probst A.J."/>
            <person name="Thomas B.C."/>
            <person name="Singh A."/>
            <person name="Wilkins M.J."/>
            <person name="Karaoz U."/>
            <person name="Brodie E.L."/>
            <person name="Williams K.H."/>
            <person name="Hubbard S.S."/>
            <person name="Banfield J.F."/>
        </authorList>
    </citation>
    <scope>NUCLEOTIDE SEQUENCE [LARGE SCALE GENOMIC DNA]</scope>
</reference>
<dbReference type="Pfam" id="PF18895">
    <property type="entry name" value="T4SS_pilin"/>
    <property type="match status" value="1"/>
</dbReference>
<dbReference type="InterPro" id="IPR043993">
    <property type="entry name" value="T4SS_pilin"/>
</dbReference>
<evidence type="ECO:0000256" key="1">
    <source>
        <dbReference type="SAM" id="Phobius"/>
    </source>
</evidence>
<evidence type="ECO:0000313" key="2">
    <source>
        <dbReference type="EMBL" id="OGE85540.1"/>
    </source>
</evidence>
<evidence type="ECO:0000313" key="3">
    <source>
        <dbReference type="Proteomes" id="UP000176786"/>
    </source>
</evidence>
<gene>
    <name evidence="2" type="ORF">A3J48_00290</name>
</gene>
<accession>A0A1F5P7D1</accession>
<organism evidence="2 3">
    <name type="scientific">Candidatus Doudnabacteria bacterium RIFCSPHIGHO2_02_FULL_46_11</name>
    <dbReference type="NCBI Taxonomy" id="1817832"/>
    <lineage>
        <taxon>Bacteria</taxon>
        <taxon>Candidatus Doudnaibacteriota</taxon>
    </lineage>
</organism>